<keyword evidence="4" id="KW-0539">Nucleus</keyword>
<dbReference type="eggNOG" id="KOG4747">
    <property type="taxonomic scope" value="Eukaryota"/>
</dbReference>
<dbReference type="GO" id="GO:0009736">
    <property type="term" value="P:cytokinin-activated signaling pathway"/>
    <property type="evidence" value="ECO:0000318"/>
    <property type="project" value="GO_Central"/>
</dbReference>
<dbReference type="Gene3D" id="1.20.120.160">
    <property type="entry name" value="HPT domain"/>
    <property type="match status" value="1"/>
</dbReference>
<dbReference type="GO" id="GO:0005737">
    <property type="term" value="C:cytoplasm"/>
    <property type="evidence" value="ECO:0000318"/>
    <property type="project" value="GO_Central"/>
</dbReference>
<dbReference type="RefSeq" id="XP_010248474.1">
    <property type="nucleotide sequence ID" value="XM_010250172.1"/>
</dbReference>
<evidence type="ECO:0000256" key="1">
    <source>
        <dbReference type="ARBA" id="ARBA00022490"/>
    </source>
</evidence>
<keyword evidence="6" id="KW-1185">Reference proteome</keyword>
<dbReference type="KEGG" id="nnu:104591382"/>
<dbReference type="FunFam" id="1.20.120.160:FF:000001">
    <property type="entry name" value="Histidine-containing phosphotransfer protein 1"/>
    <property type="match status" value="1"/>
</dbReference>
<dbReference type="OrthoDB" id="1673781at2759"/>
<protein>
    <recommendedName>
        <fullName evidence="5">Histidine-containing phosphotransfer protein</fullName>
    </recommendedName>
</protein>
<organism evidence="6 7">
    <name type="scientific">Nelumbo nucifera</name>
    <name type="common">Sacred lotus</name>
    <dbReference type="NCBI Taxonomy" id="4432"/>
    <lineage>
        <taxon>Eukaryota</taxon>
        <taxon>Viridiplantae</taxon>
        <taxon>Streptophyta</taxon>
        <taxon>Embryophyta</taxon>
        <taxon>Tracheophyta</taxon>
        <taxon>Spermatophyta</taxon>
        <taxon>Magnoliopsida</taxon>
        <taxon>Proteales</taxon>
        <taxon>Nelumbonaceae</taxon>
        <taxon>Nelumbo</taxon>
    </lineage>
</organism>
<dbReference type="STRING" id="4432.A0A1U7Z7S2"/>
<reference evidence="7" key="1">
    <citation type="submission" date="2025-08" db="UniProtKB">
        <authorList>
            <consortium name="RefSeq"/>
        </authorList>
    </citation>
    <scope>IDENTIFICATION</scope>
</reference>
<comment type="function">
    <text evidence="5">Functions as a two-component phosphorelay mediators between cytokinin sensor histidine kinases and response regulators (B-type ARRs). Plays an important role in propagating cytokinin signal transduction.</text>
</comment>
<dbReference type="GO" id="GO:0043424">
    <property type="term" value="F:protein histidine kinase binding"/>
    <property type="evidence" value="ECO:0000318"/>
    <property type="project" value="GO_Central"/>
</dbReference>
<dbReference type="PANTHER" id="PTHR28242">
    <property type="entry name" value="PHOSPHORELAY INTERMEDIATE PROTEIN YPD1"/>
    <property type="match status" value="1"/>
</dbReference>
<evidence type="ECO:0000313" key="7">
    <source>
        <dbReference type="RefSeq" id="XP_010248474.1"/>
    </source>
</evidence>
<accession>A0A1U7Z7S2</accession>
<evidence type="ECO:0000256" key="3">
    <source>
        <dbReference type="ARBA" id="ARBA00023012"/>
    </source>
</evidence>
<keyword evidence="1" id="KW-0963">Cytoplasm</keyword>
<evidence type="ECO:0000313" key="6">
    <source>
        <dbReference type="Proteomes" id="UP000189703"/>
    </source>
</evidence>
<dbReference type="GO" id="GO:0009927">
    <property type="term" value="F:histidine phosphotransfer kinase activity"/>
    <property type="evidence" value="ECO:0000318"/>
    <property type="project" value="GO_Central"/>
</dbReference>
<dbReference type="GO" id="GO:0000160">
    <property type="term" value="P:phosphorelay signal transduction system"/>
    <property type="evidence" value="ECO:0000318"/>
    <property type="project" value="GO_Central"/>
</dbReference>
<dbReference type="GeneID" id="104591382"/>
<keyword evidence="3 5" id="KW-0902">Two-component regulatory system</keyword>
<dbReference type="Proteomes" id="UP000189703">
    <property type="component" value="Unplaced"/>
</dbReference>
<sequence length="214" mass="23743">MSILDLKARLRAHIQSLFDEGILDSLQFAELQSLQELSDPAFVANTLATFLNDSQRALAEMSKILDRPIVDYQRLKVYVMQVKGSSLSIGARLLVLACTEFIRVSSGHFKDGCIRALNRMKNEHYHLQCQLETIIQVYQPASSVESCSQSETGQDRALFSSTTPSSPIFAEAQALLAGIKLARSSNVKNLQNLRIFSDNSNLVQATSSNFSLKK</sequence>
<dbReference type="PANTHER" id="PTHR28242:SF30">
    <property type="entry name" value="HISTIDINE-CONTAINING PHOSPHOTRANSFER PROTEIN 2"/>
    <property type="match status" value="1"/>
</dbReference>
<dbReference type="GO" id="GO:0005829">
    <property type="term" value="C:cytosol"/>
    <property type="evidence" value="ECO:0007669"/>
    <property type="project" value="UniProtKB-SubCell"/>
</dbReference>
<comment type="domain">
    <text evidence="5">Histidine-containing phosphotransfer domain (HPt) contains an active histidine that mediates the phosphotransfer.</text>
</comment>
<dbReference type="SUPFAM" id="SSF47226">
    <property type="entry name" value="Histidine-containing phosphotransfer domain, HPT domain"/>
    <property type="match status" value="1"/>
</dbReference>
<comment type="subcellular location">
    <subcellularLocation>
        <location evidence="5">Cytoplasm</location>
        <location evidence="5">Cytosol</location>
    </subcellularLocation>
    <subcellularLocation>
        <location evidence="5">Nucleus</location>
    </subcellularLocation>
</comment>
<keyword evidence="2 5" id="KW-0932">Cytokinin signaling pathway</keyword>
<dbReference type="InterPro" id="IPR036641">
    <property type="entry name" value="HPT_dom_sf"/>
</dbReference>
<evidence type="ECO:0000256" key="2">
    <source>
        <dbReference type="ARBA" id="ARBA00022864"/>
    </source>
</evidence>
<gene>
    <name evidence="7" type="primary">LOC104591382</name>
</gene>
<evidence type="ECO:0000256" key="4">
    <source>
        <dbReference type="ARBA" id="ARBA00023242"/>
    </source>
</evidence>
<name>A0A1U7Z7S2_NELNU</name>
<evidence type="ECO:0000256" key="5">
    <source>
        <dbReference type="RuleBase" id="RU369004"/>
    </source>
</evidence>
<dbReference type="AlphaFoldDB" id="A0A1U7Z7S2"/>
<dbReference type="InterPro" id="IPR045871">
    <property type="entry name" value="AHP1-5/YPD1"/>
</dbReference>
<dbReference type="GO" id="GO:0005634">
    <property type="term" value="C:nucleus"/>
    <property type="evidence" value="ECO:0000318"/>
    <property type="project" value="GO_Central"/>
</dbReference>
<proteinExistence type="predicted"/>
<dbReference type="OMA" id="GDKDRCD"/>
<dbReference type="InParanoid" id="A0A1U7Z7S2"/>